<protein>
    <submittedName>
        <fullName evidence="1">4432_t:CDS:1</fullName>
    </submittedName>
</protein>
<sequence length="189" mass="21490">FVNDTYDSNQRPLYGNILINSQHELQAVARQQSQQYEPLYSSLQLPLSTGLPIYPISQQHELQAEARQQLQQYETLYRSLQLPLSVGLPIYPISQQQNDTLFTGQNLHTQSQQRGLSHYQNSRQHERQTPNALFMPMQSAHGLHPLPNTFGVTPGHYPSQLQGSIHHQVPPLQNNSGLMEIDEASLQSQ</sequence>
<dbReference type="AlphaFoldDB" id="A0A9N9H4D9"/>
<proteinExistence type="predicted"/>
<dbReference type="Proteomes" id="UP000789572">
    <property type="component" value="Unassembled WGS sequence"/>
</dbReference>
<reference evidence="1" key="1">
    <citation type="submission" date="2021-06" db="EMBL/GenBank/DDBJ databases">
        <authorList>
            <person name="Kallberg Y."/>
            <person name="Tangrot J."/>
            <person name="Rosling A."/>
        </authorList>
    </citation>
    <scope>NUCLEOTIDE SEQUENCE</scope>
    <source>
        <strain evidence="1">IA702</strain>
    </source>
</reference>
<feature type="non-terminal residue" evidence="1">
    <location>
        <position position="189"/>
    </location>
</feature>
<feature type="non-terminal residue" evidence="1">
    <location>
        <position position="1"/>
    </location>
</feature>
<accession>A0A9N9H4D9</accession>
<comment type="caution">
    <text evidence="1">The sequence shown here is derived from an EMBL/GenBank/DDBJ whole genome shotgun (WGS) entry which is preliminary data.</text>
</comment>
<dbReference type="EMBL" id="CAJVPJ010004808">
    <property type="protein sequence ID" value="CAG8655834.1"/>
    <property type="molecule type" value="Genomic_DNA"/>
</dbReference>
<keyword evidence="2" id="KW-1185">Reference proteome</keyword>
<organism evidence="1 2">
    <name type="scientific">Paraglomus occultum</name>
    <dbReference type="NCBI Taxonomy" id="144539"/>
    <lineage>
        <taxon>Eukaryota</taxon>
        <taxon>Fungi</taxon>
        <taxon>Fungi incertae sedis</taxon>
        <taxon>Mucoromycota</taxon>
        <taxon>Glomeromycotina</taxon>
        <taxon>Glomeromycetes</taxon>
        <taxon>Paraglomerales</taxon>
        <taxon>Paraglomeraceae</taxon>
        <taxon>Paraglomus</taxon>
    </lineage>
</organism>
<evidence type="ECO:0000313" key="2">
    <source>
        <dbReference type="Proteomes" id="UP000789572"/>
    </source>
</evidence>
<evidence type="ECO:0000313" key="1">
    <source>
        <dbReference type="EMBL" id="CAG8655834.1"/>
    </source>
</evidence>
<name>A0A9N9H4D9_9GLOM</name>
<gene>
    <name evidence="1" type="ORF">POCULU_LOCUS10197</name>
</gene>